<feature type="region of interest" description="Disordered" evidence="1">
    <location>
        <begin position="1"/>
        <end position="21"/>
    </location>
</feature>
<dbReference type="AlphaFoldDB" id="A0A4T0HH12"/>
<feature type="compositionally biased region" description="Basic and acidic residues" evidence="1">
    <location>
        <begin position="217"/>
        <end position="231"/>
    </location>
</feature>
<protein>
    <recommendedName>
        <fullName evidence="2">Sld7 C-terminal domain-containing protein</fullName>
    </recommendedName>
</protein>
<gene>
    <name evidence="3" type="ORF">E3P90_00227</name>
</gene>
<dbReference type="Proteomes" id="UP000306954">
    <property type="component" value="Unassembled WGS sequence"/>
</dbReference>
<reference evidence="3 4" key="1">
    <citation type="submission" date="2019-03" db="EMBL/GenBank/DDBJ databases">
        <title>Sequencing 23 genomes of Wallemia ichthyophaga.</title>
        <authorList>
            <person name="Gostincar C."/>
        </authorList>
    </citation>
    <scope>NUCLEOTIDE SEQUENCE [LARGE SCALE GENOMIC DNA]</scope>
    <source>
        <strain evidence="3 4">EXF-8621</strain>
    </source>
</reference>
<feature type="compositionally biased region" description="Polar residues" evidence="1">
    <location>
        <begin position="259"/>
        <end position="271"/>
    </location>
</feature>
<proteinExistence type="predicted"/>
<evidence type="ECO:0000313" key="3">
    <source>
        <dbReference type="EMBL" id="TIB17047.1"/>
    </source>
</evidence>
<comment type="caution">
    <text evidence="3">The sequence shown here is derived from an EMBL/GenBank/DDBJ whole genome shotgun (WGS) entry which is preliminary data.</text>
</comment>
<feature type="compositionally biased region" description="Low complexity" evidence="1">
    <location>
        <begin position="1"/>
        <end position="15"/>
    </location>
</feature>
<feature type="compositionally biased region" description="Low complexity" evidence="1">
    <location>
        <begin position="203"/>
        <end position="216"/>
    </location>
</feature>
<dbReference type="InterPro" id="IPR041260">
    <property type="entry name" value="Sld7_C"/>
</dbReference>
<sequence length="347" mass="39030">MAATTAATTPRTAKTQHPTSNTPTATLARLIWRGCLSFQGWPLEGFCFTTNTYPLPSPNIHSSIDDLTLALEMTRHRPLRVCDRLNLNLDKWIIENTYITVWVDPRAIPSKRWLERVFGASSSTHLHAVIVSLDDVADEPDPSNEFIIFRDNATQSLNLGRRKKKVRECANVARPDDPLPRTNVPAQPKLAPLDRLNMRKSSSELSRLFPSRPSSESSRRSSDKAMKPPESKRKRSSLIPAAVDAITDSDTDASKDSTVFGTPSNNQTQANNKSSFKNQMLATFANYNLSQSHPEFNQLWSICIKGVSFAFRHRIHTDIIDKEQIDQVVLKHLSMYLPNRPSVKVVK</sequence>
<dbReference type="EMBL" id="SPOF01000002">
    <property type="protein sequence ID" value="TIB17047.1"/>
    <property type="molecule type" value="Genomic_DNA"/>
</dbReference>
<evidence type="ECO:0000259" key="2">
    <source>
        <dbReference type="Pfam" id="PF18596"/>
    </source>
</evidence>
<evidence type="ECO:0000313" key="4">
    <source>
        <dbReference type="Proteomes" id="UP000306954"/>
    </source>
</evidence>
<organism evidence="3 4">
    <name type="scientific">Wallemia ichthyophaga</name>
    <dbReference type="NCBI Taxonomy" id="245174"/>
    <lineage>
        <taxon>Eukaryota</taxon>
        <taxon>Fungi</taxon>
        <taxon>Dikarya</taxon>
        <taxon>Basidiomycota</taxon>
        <taxon>Wallemiomycotina</taxon>
        <taxon>Wallemiomycetes</taxon>
        <taxon>Wallemiales</taxon>
        <taxon>Wallemiaceae</taxon>
        <taxon>Wallemia</taxon>
    </lineage>
</organism>
<name>A0A4T0HH12_WALIC</name>
<evidence type="ECO:0000256" key="1">
    <source>
        <dbReference type="SAM" id="MobiDB-lite"/>
    </source>
</evidence>
<feature type="domain" description="Sld7 C-terminal" evidence="2">
    <location>
        <begin position="270"/>
        <end position="336"/>
    </location>
</feature>
<feature type="region of interest" description="Disordered" evidence="1">
    <location>
        <begin position="173"/>
        <end position="271"/>
    </location>
</feature>
<dbReference type="Pfam" id="PF18596">
    <property type="entry name" value="Sld7_C"/>
    <property type="match status" value="1"/>
</dbReference>
<accession>A0A4T0HH12</accession>